<dbReference type="PANTHER" id="PTHR34512:SF30">
    <property type="entry name" value="OUTER MEMBRANE PROTEIN ASSEMBLY FACTOR BAMB"/>
    <property type="match status" value="1"/>
</dbReference>
<dbReference type="InterPro" id="IPR015943">
    <property type="entry name" value="WD40/YVTN_repeat-like_dom_sf"/>
</dbReference>
<dbReference type="InterPro" id="IPR011047">
    <property type="entry name" value="Quinoprotein_ADH-like_sf"/>
</dbReference>
<dbReference type="RefSeq" id="WP_149114356.1">
    <property type="nucleotide sequence ID" value="NZ_CP042425.1"/>
</dbReference>
<dbReference type="Gene3D" id="2.130.10.10">
    <property type="entry name" value="YVTN repeat-like/Quinoprotein amine dehydrogenase"/>
    <property type="match status" value="2"/>
</dbReference>
<dbReference type="AlphaFoldDB" id="A0A5C1AN83"/>
<gene>
    <name evidence="3" type="ORF">PX52LOC_07111</name>
</gene>
<dbReference type="KEGG" id="lrs:PX52LOC_07111"/>
<dbReference type="Proteomes" id="UP000324974">
    <property type="component" value="Chromosome"/>
</dbReference>
<keyword evidence="4" id="KW-1185">Reference proteome</keyword>
<dbReference type="Pfam" id="PF13360">
    <property type="entry name" value="PQQ_2"/>
    <property type="match status" value="2"/>
</dbReference>
<reference evidence="4" key="1">
    <citation type="submission" date="2019-08" db="EMBL/GenBank/DDBJ databases">
        <title>Limnoglobus roseus gen. nov., sp. nov., a novel freshwater planctomycete with a giant genome from the family Gemmataceae.</title>
        <authorList>
            <person name="Kulichevskaya I.S."/>
            <person name="Naumoff D.G."/>
            <person name="Miroshnikov K."/>
            <person name="Ivanova A."/>
            <person name="Philippov D.A."/>
            <person name="Hakobyan A."/>
            <person name="Rijpstra I.C."/>
            <person name="Sinninghe Damste J.S."/>
            <person name="Liesack W."/>
            <person name="Dedysh S.N."/>
        </authorList>
    </citation>
    <scope>NUCLEOTIDE SEQUENCE [LARGE SCALE GENOMIC DNA]</scope>
    <source>
        <strain evidence="4">PX52</strain>
    </source>
</reference>
<name>A0A5C1AN83_9BACT</name>
<dbReference type="SUPFAM" id="SSF50998">
    <property type="entry name" value="Quinoprotein alcohol dehydrogenase-like"/>
    <property type="match status" value="1"/>
</dbReference>
<protein>
    <submittedName>
        <fullName evidence="3">Quinonprotein alcohol dehydrogenase</fullName>
    </submittedName>
</protein>
<feature type="domain" description="Pyrrolo-quinoline quinone repeat" evidence="2">
    <location>
        <begin position="292"/>
        <end position="369"/>
    </location>
</feature>
<dbReference type="PANTHER" id="PTHR34512">
    <property type="entry name" value="CELL SURFACE PROTEIN"/>
    <property type="match status" value="1"/>
</dbReference>
<feature type="chain" id="PRO_5022963690" evidence="1">
    <location>
        <begin position="19"/>
        <end position="423"/>
    </location>
</feature>
<feature type="domain" description="Pyrrolo-quinoline quinone repeat" evidence="2">
    <location>
        <begin position="46"/>
        <end position="282"/>
    </location>
</feature>
<dbReference type="OrthoDB" id="244732at2"/>
<feature type="signal peptide" evidence="1">
    <location>
        <begin position="1"/>
        <end position="18"/>
    </location>
</feature>
<evidence type="ECO:0000313" key="4">
    <source>
        <dbReference type="Proteomes" id="UP000324974"/>
    </source>
</evidence>
<evidence type="ECO:0000313" key="3">
    <source>
        <dbReference type="EMBL" id="QEL20025.1"/>
    </source>
</evidence>
<organism evidence="3 4">
    <name type="scientific">Limnoglobus roseus</name>
    <dbReference type="NCBI Taxonomy" id="2598579"/>
    <lineage>
        <taxon>Bacteria</taxon>
        <taxon>Pseudomonadati</taxon>
        <taxon>Planctomycetota</taxon>
        <taxon>Planctomycetia</taxon>
        <taxon>Gemmatales</taxon>
        <taxon>Gemmataceae</taxon>
        <taxon>Limnoglobus</taxon>
    </lineage>
</organism>
<dbReference type="EMBL" id="CP042425">
    <property type="protein sequence ID" value="QEL20025.1"/>
    <property type="molecule type" value="Genomic_DNA"/>
</dbReference>
<accession>A0A5C1AN83</accession>
<sequence>MRILICLAAAVLSGSVNAADNWPGFRGPNGDGVSTAKNVSTTWTETENVRWKVPIHDKGWSSPVVWGNQVWLTTALSDGKKFFAVCLDKTTGKVVFDKLLFTADNPPNIAQYNSFASPTPFIEEGRIYVHFGTHGTACLNTVTGDTIWKRNNLPCDHWRGPGSSPVVYKDKLFLMFDGYDKQYTACLNKATGDTIWEKDRKLPYPDNGDLKKAFATPSVFEFDGKAQVVCSAAVGTIAHDVGTGEEVWRVIHGGMNEACRPILAHGLIYLTTGHTSNLIAVKAGRTGDLTKDGIAWRADKIAPSRPSPLVVGDLLYVVSDNGVLTCLDAKTGKKQWQERLEGGKFSASPVSADGHVYFVSESGKVVVLKARPEFEKVATNQLDMTTVPADGGKVDVRCMASPAVVDGLLFLRNHTHLYCIGKK</sequence>
<proteinExistence type="predicted"/>
<dbReference type="InterPro" id="IPR002372">
    <property type="entry name" value="PQQ_rpt_dom"/>
</dbReference>
<evidence type="ECO:0000259" key="2">
    <source>
        <dbReference type="Pfam" id="PF13360"/>
    </source>
</evidence>
<evidence type="ECO:0000256" key="1">
    <source>
        <dbReference type="SAM" id="SignalP"/>
    </source>
</evidence>
<keyword evidence="1" id="KW-0732">Signal</keyword>